<dbReference type="SMART" id="SM00382">
    <property type="entry name" value="AAA"/>
    <property type="match status" value="1"/>
</dbReference>
<dbReference type="InterPro" id="IPR050093">
    <property type="entry name" value="ABC_SmlMolc_Importer"/>
</dbReference>
<evidence type="ECO:0000313" key="13">
    <source>
        <dbReference type="Proteomes" id="UP000679725"/>
    </source>
</evidence>
<dbReference type="SUPFAM" id="SSF52540">
    <property type="entry name" value="P-loop containing nucleoside triphosphate hydrolases"/>
    <property type="match status" value="1"/>
</dbReference>
<keyword evidence="8" id="KW-0408">Iron</keyword>
<dbReference type="GO" id="GO:0005524">
    <property type="term" value="F:ATP binding"/>
    <property type="evidence" value="ECO:0007669"/>
    <property type="project" value="UniProtKB-KW"/>
</dbReference>
<evidence type="ECO:0000256" key="8">
    <source>
        <dbReference type="ARBA" id="ARBA00023004"/>
    </source>
</evidence>
<keyword evidence="13" id="KW-1185">Reference proteome</keyword>
<dbReference type="PROSITE" id="PS00211">
    <property type="entry name" value="ABC_TRANSPORTER_1"/>
    <property type="match status" value="1"/>
</dbReference>
<feature type="domain" description="ABC transporter" evidence="11">
    <location>
        <begin position="4"/>
        <end position="238"/>
    </location>
</feature>
<dbReference type="InterPro" id="IPR017871">
    <property type="entry name" value="ABC_transporter-like_CS"/>
</dbReference>
<evidence type="ECO:0000256" key="2">
    <source>
        <dbReference type="ARBA" id="ARBA00022475"/>
    </source>
</evidence>
<keyword evidence="10" id="KW-0472">Membrane</keyword>
<dbReference type="PANTHER" id="PTHR42781:SF1">
    <property type="entry name" value="THIAMINE IMPORT ATP-BINDING PROTEIN THIQ"/>
    <property type="match status" value="1"/>
</dbReference>
<keyword evidence="1" id="KW-0813">Transport</keyword>
<keyword evidence="7" id="KW-1278">Translocase</keyword>
<evidence type="ECO:0000256" key="4">
    <source>
        <dbReference type="ARBA" id="ARBA00022519"/>
    </source>
</evidence>
<proteinExistence type="predicted"/>
<dbReference type="RefSeq" id="WP_229254686.1">
    <property type="nucleotide sequence ID" value="NZ_CAJRAU010000004.1"/>
</dbReference>
<evidence type="ECO:0000256" key="3">
    <source>
        <dbReference type="ARBA" id="ARBA00022496"/>
    </source>
</evidence>
<accession>A0ABM8US39</accession>
<evidence type="ECO:0000259" key="11">
    <source>
        <dbReference type="PROSITE" id="PS50893"/>
    </source>
</evidence>
<dbReference type="PANTHER" id="PTHR42781">
    <property type="entry name" value="SPERMIDINE/PUTRESCINE IMPORT ATP-BINDING PROTEIN POTA"/>
    <property type="match status" value="1"/>
</dbReference>
<evidence type="ECO:0000256" key="9">
    <source>
        <dbReference type="ARBA" id="ARBA00023065"/>
    </source>
</evidence>
<dbReference type="InterPro" id="IPR015853">
    <property type="entry name" value="ABC_transpr_FbpC"/>
</dbReference>
<dbReference type="Gene3D" id="3.40.50.300">
    <property type="entry name" value="P-loop containing nucleotide triphosphate hydrolases"/>
    <property type="match status" value="1"/>
</dbReference>
<reference evidence="12 13" key="1">
    <citation type="submission" date="2021-04" db="EMBL/GenBank/DDBJ databases">
        <authorList>
            <person name="Rodrigo-Torres L."/>
            <person name="Arahal R. D."/>
            <person name="Lucena T."/>
        </authorList>
    </citation>
    <scope>NUCLEOTIDE SEQUENCE [LARGE SCALE GENOMIC DNA]</scope>
    <source>
        <strain evidence="12 13">CECT 9623</strain>
    </source>
</reference>
<organism evidence="12 13">
    <name type="scientific">Dyadobacter linearis</name>
    <dbReference type="NCBI Taxonomy" id="2823330"/>
    <lineage>
        <taxon>Bacteria</taxon>
        <taxon>Pseudomonadati</taxon>
        <taxon>Bacteroidota</taxon>
        <taxon>Cytophagia</taxon>
        <taxon>Cytophagales</taxon>
        <taxon>Spirosomataceae</taxon>
        <taxon>Dyadobacter</taxon>
    </lineage>
</organism>
<name>A0ABM8US39_9BACT</name>
<dbReference type="EMBL" id="CAJRAU010000004">
    <property type="protein sequence ID" value="CAG5070551.1"/>
    <property type="molecule type" value="Genomic_DNA"/>
</dbReference>
<evidence type="ECO:0000256" key="6">
    <source>
        <dbReference type="ARBA" id="ARBA00022840"/>
    </source>
</evidence>
<gene>
    <name evidence="12" type="primary">fbpC2</name>
    <name evidence="12" type="ORF">DYBT9623_03096</name>
</gene>
<dbReference type="InterPro" id="IPR003439">
    <property type="entry name" value="ABC_transporter-like_ATP-bd"/>
</dbReference>
<evidence type="ECO:0000256" key="10">
    <source>
        <dbReference type="ARBA" id="ARBA00023136"/>
    </source>
</evidence>
<dbReference type="InterPro" id="IPR027417">
    <property type="entry name" value="P-loop_NTPase"/>
</dbReference>
<evidence type="ECO:0000256" key="7">
    <source>
        <dbReference type="ARBA" id="ARBA00022967"/>
    </source>
</evidence>
<comment type="caution">
    <text evidence="12">The sequence shown here is derived from an EMBL/GenBank/DDBJ whole genome shotgun (WGS) entry which is preliminary data.</text>
</comment>
<dbReference type="InterPro" id="IPR003593">
    <property type="entry name" value="AAA+_ATPase"/>
</dbReference>
<dbReference type="PROSITE" id="PS50893">
    <property type="entry name" value="ABC_TRANSPORTER_2"/>
    <property type="match status" value="1"/>
</dbReference>
<keyword evidence="4" id="KW-0997">Cell inner membrane</keyword>
<keyword evidence="6 12" id="KW-0067">ATP-binding</keyword>
<protein>
    <submittedName>
        <fullName evidence="12">Fe(3+) ions import ATP-binding protein FbpC 2</fullName>
    </submittedName>
</protein>
<keyword evidence="2" id="KW-1003">Cell membrane</keyword>
<evidence type="ECO:0000313" key="12">
    <source>
        <dbReference type="EMBL" id="CAG5070551.1"/>
    </source>
</evidence>
<evidence type="ECO:0000256" key="5">
    <source>
        <dbReference type="ARBA" id="ARBA00022741"/>
    </source>
</evidence>
<keyword evidence="3" id="KW-0410">Iron transport</keyword>
<keyword evidence="5" id="KW-0547">Nucleotide-binding</keyword>
<sequence>MSDSQLNIAIRHTLHTAQGILPMEVSFSLEKAAIMALTGHSGAGKTTLLKQIAGLLMPEEGNIKTENSAWLDTQNQISLPPQQRNIGFVFQDYALFPNMTVAENLTFALPKGGDRTIIKELLEATGLENLSGRKPDQLSGGQQQRVALARALVRKPELLLLDEPFSAVDPDMRYQLQELILKFHKLFQFTAIIVTHETSEIFRLADQVGIMENGKLPQFGPPAQVYLNINQPEKDLYIHGEIINYTKTADCIFANALIDNKIRLVKLPLGMEENILAGKKFTLSLSLRSPEILWLS</sequence>
<dbReference type="CDD" id="cd03259">
    <property type="entry name" value="ABC_Carb_Solutes_like"/>
    <property type="match status" value="1"/>
</dbReference>
<evidence type="ECO:0000256" key="1">
    <source>
        <dbReference type="ARBA" id="ARBA00022448"/>
    </source>
</evidence>
<dbReference type="Pfam" id="PF00005">
    <property type="entry name" value="ABC_tran"/>
    <property type="match status" value="1"/>
</dbReference>
<dbReference type="Proteomes" id="UP000679725">
    <property type="component" value="Unassembled WGS sequence"/>
</dbReference>
<keyword evidence="9" id="KW-0406">Ion transport</keyword>